<dbReference type="GO" id="GO:0046168">
    <property type="term" value="P:glycerol-3-phosphate catabolic process"/>
    <property type="evidence" value="ECO:0007669"/>
    <property type="project" value="TreeGrafter"/>
</dbReference>
<sequence length="592" mass="65237">MNASQAARPDLRASRLDALARRERTTVLVVGGGINGISTFRELALQGLDVVLVERGDWCEAASGALSRMIHGGLRYMETGEFALVRESLLERNRLLANAPHFVSPLPTTVPLFDYTSGITSAFQRFLRLTEKKARRGGVIVKIGLTLYDIFAAPSPMPKHRFHGRSATFRRWPDFNREIACSATYYDGQISQPERLGFEMVADAMAANPQALAVNHVRMTGTKDGRVMLADTLSGRLFSLEPDVVVNATGAWIDFANEALTPPEARPNARPPRMIGGTKGSHLIVDNPRLYDALGDEMVYYENQEGRVCILFRYFDRVLIGSTDIPVSDPDGLRCEDDEIAYILDSVRLIFPDLPIRREEIVYTFAGTRPLPASDASVVGRISRDHSCPVVPATAGRPFPVYCMVGGKWTTFRAFGEQVADKVLDALHLSRSVSTADLPIGGGRHYPASAGERAAWIEACARATGLPPARVEALLHRYGTSARAMAEELGEQGDTPLAGLPEFSRQELDYLARREDVETLADLLLRRTPIGITGRLGLSVAEEAADVLAGAKGWSRAEREQRLDDFITRLARDHAVRLERTADEFHAKRRVS</sequence>
<evidence type="ECO:0000256" key="2">
    <source>
        <dbReference type="ARBA" id="ARBA00007330"/>
    </source>
</evidence>
<gene>
    <name evidence="8" type="primary">glpD_2</name>
    <name evidence="8" type="ORF">STARVERO_02609</name>
</gene>
<proteinExistence type="inferred from homology"/>
<protein>
    <submittedName>
        <fullName evidence="8">Aerobic glycerol-3-phosphate dehydrogenase</fullName>
        <ecNumber evidence="8">1.1.5.3</ecNumber>
    </submittedName>
</protein>
<dbReference type="PANTHER" id="PTHR11985">
    <property type="entry name" value="GLYCEROL-3-PHOSPHATE DEHYDROGENASE"/>
    <property type="match status" value="1"/>
</dbReference>
<dbReference type="InterPro" id="IPR038299">
    <property type="entry name" value="DAO_C_sf"/>
</dbReference>
<dbReference type="AlphaFoldDB" id="A0A5S9PAA1"/>
<dbReference type="EMBL" id="CACSAS010000001">
    <property type="protein sequence ID" value="CAA0100426.1"/>
    <property type="molecule type" value="Genomic_DNA"/>
</dbReference>
<evidence type="ECO:0000256" key="3">
    <source>
        <dbReference type="ARBA" id="ARBA00022630"/>
    </source>
</evidence>
<name>A0A5S9PAA1_9HYPH</name>
<reference evidence="8 9" key="1">
    <citation type="submission" date="2019-12" db="EMBL/GenBank/DDBJ databases">
        <authorList>
            <person name="Reyes-Prieto M."/>
        </authorList>
    </citation>
    <scope>NUCLEOTIDE SEQUENCE [LARGE SCALE GENOMIC DNA]</scope>
    <source>
        <strain evidence="8">HF14-78462</strain>
    </source>
</reference>
<keyword evidence="4" id="KW-0274">FAD</keyword>
<evidence type="ECO:0000259" key="7">
    <source>
        <dbReference type="Pfam" id="PF16901"/>
    </source>
</evidence>
<dbReference type="SUPFAM" id="SSF51905">
    <property type="entry name" value="FAD/NAD(P)-binding domain"/>
    <property type="match status" value="1"/>
</dbReference>
<dbReference type="Proteomes" id="UP000433050">
    <property type="component" value="Unassembled WGS sequence"/>
</dbReference>
<feature type="domain" description="FAD dependent oxidoreductase" evidence="6">
    <location>
        <begin position="27"/>
        <end position="394"/>
    </location>
</feature>
<evidence type="ECO:0000259" key="6">
    <source>
        <dbReference type="Pfam" id="PF01266"/>
    </source>
</evidence>
<evidence type="ECO:0000256" key="5">
    <source>
        <dbReference type="ARBA" id="ARBA00023002"/>
    </source>
</evidence>
<comment type="cofactor">
    <cofactor evidence="1">
        <name>FAD</name>
        <dbReference type="ChEBI" id="CHEBI:57692"/>
    </cofactor>
</comment>
<dbReference type="InterPro" id="IPR000447">
    <property type="entry name" value="G3P_DH_FAD-dep"/>
</dbReference>
<dbReference type="InterPro" id="IPR031656">
    <property type="entry name" value="DAO_C"/>
</dbReference>
<evidence type="ECO:0000256" key="1">
    <source>
        <dbReference type="ARBA" id="ARBA00001974"/>
    </source>
</evidence>
<dbReference type="PRINTS" id="PR01001">
    <property type="entry name" value="FADG3PDH"/>
</dbReference>
<feature type="domain" description="Alpha-glycerophosphate oxidase C-terminal" evidence="7">
    <location>
        <begin position="434"/>
        <end position="559"/>
    </location>
</feature>
<dbReference type="Gene3D" id="3.30.9.10">
    <property type="entry name" value="D-Amino Acid Oxidase, subunit A, domain 2"/>
    <property type="match status" value="1"/>
</dbReference>
<organism evidence="8 9">
    <name type="scientific">Starkeya nomas</name>
    <dbReference type="NCBI Taxonomy" id="2666134"/>
    <lineage>
        <taxon>Bacteria</taxon>
        <taxon>Pseudomonadati</taxon>
        <taxon>Pseudomonadota</taxon>
        <taxon>Alphaproteobacteria</taxon>
        <taxon>Hyphomicrobiales</taxon>
        <taxon>Xanthobacteraceae</taxon>
        <taxon>Starkeya</taxon>
    </lineage>
</organism>
<keyword evidence="3" id="KW-0285">Flavoprotein</keyword>
<dbReference type="EC" id="1.1.5.3" evidence="8"/>
<dbReference type="RefSeq" id="WP_159599268.1">
    <property type="nucleotide sequence ID" value="NZ_CACSAS010000001.1"/>
</dbReference>
<comment type="similarity">
    <text evidence="2">Belongs to the FAD-dependent glycerol-3-phosphate dehydrogenase family.</text>
</comment>
<dbReference type="Pfam" id="PF01266">
    <property type="entry name" value="DAO"/>
    <property type="match status" value="1"/>
</dbReference>
<keyword evidence="9" id="KW-1185">Reference proteome</keyword>
<evidence type="ECO:0000313" key="8">
    <source>
        <dbReference type="EMBL" id="CAA0100426.1"/>
    </source>
</evidence>
<dbReference type="Gene3D" id="1.10.8.870">
    <property type="entry name" value="Alpha-glycerophosphate oxidase, cap domain"/>
    <property type="match status" value="1"/>
</dbReference>
<dbReference type="Pfam" id="PF16901">
    <property type="entry name" value="DAO_C"/>
    <property type="match status" value="1"/>
</dbReference>
<evidence type="ECO:0000313" key="9">
    <source>
        <dbReference type="Proteomes" id="UP000433050"/>
    </source>
</evidence>
<dbReference type="PANTHER" id="PTHR11985:SF15">
    <property type="entry name" value="GLYCEROL-3-PHOSPHATE DEHYDROGENASE, MITOCHONDRIAL"/>
    <property type="match status" value="1"/>
</dbReference>
<dbReference type="Gene3D" id="3.50.50.60">
    <property type="entry name" value="FAD/NAD(P)-binding domain"/>
    <property type="match status" value="1"/>
</dbReference>
<accession>A0A5S9PAA1</accession>
<dbReference type="InterPro" id="IPR036188">
    <property type="entry name" value="FAD/NAD-bd_sf"/>
</dbReference>
<evidence type="ECO:0000256" key="4">
    <source>
        <dbReference type="ARBA" id="ARBA00022827"/>
    </source>
</evidence>
<dbReference type="GO" id="GO:0004368">
    <property type="term" value="F:glycerol-3-phosphate dehydrogenase (quinone) activity"/>
    <property type="evidence" value="ECO:0007669"/>
    <property type="project" value="UniProtKB-EC"/>
</dbReference>
<dbReference type="InterPro" id="IPR006076">
    <property type="entry name" value="FAD-dep_OxRdtase"/>
</dbReference>
<dbReference type="SUPFAM" id="SSF54373">
    <property type="entry name" value="FAD-linked reductases, C-terminal domain"/>
    <property type="match status" value="1"/>
</dbReference>
<keyword evidence="5 8" id="KW-0560">Oxidoreductase</keyword>